<dbReference type="SUPFAM" id="SSF52540">
    <property type="entry name" value="P-loop containing nucleoside triphosphate hydrolases"/>
    <property type="match status" value="1"/>
</dbReference>
<name>A0A9D7DZM9_9PROT</name>
<dbReference type="Gene3D" id="3.40.50.300">
    <property type="entry name" value="P-loop containing nucleotide triphosphate hydrolases"/>
    <property type="match status" value="1"/>
</dbReference>
<feature type="domain" description="AAA+ ATPase" evidence="5">
    <location>
        <begin position="289"/>
        <end position="423"/>
    </location>
</feature>
<organism evidence="6 7">
    <name type="scientific">Candidatus Methylophosphatis roskildensis</name>
    <dbReference type="NCBI Taxonomy" id="2899263"/>
    <lineage>
        <taxon>Bacteria</taxon>
        <taxon>Pseudomonadati</taxon>
        <taxon>Pseudomonadota</taxon>
        <taxon>Betaproteobacteria</taxon>
        <taxon>Nitrosomonadales</taxon>
        <taxon>Sterolibacteriaceae</taxon>
        <taxon>Candidatus Methylophosphatis</taxon>
    </lineage>
</organism>
<dbReference type="Proteomes" id="UP000807785">
    <property type="component" value="Unassembled WGS sequence"/>
</dbReference>
<evidence type="ECO:0000313" key="6">
    <source>
        <dbReference type="EMBL" id="MBK6973771.1"/>
    </source>
</evidence>
<accession>A0A9D7DZM9</accession>
<evidence type="ECO:0000256" key="4">
    <source>
        <dbReference type="ARBA" id="ARBA00040480"/>
    </source>
</evidence>
<dbReference type="AlphaFoldDB" id="A0A9D7DZM9"/>
<keyword evidence="2" id="KW-0067">ATP-binding</keyword>
<protein>
    <recommendedName>
        <fullName evidence="4">Uncharacterized AAA domain-containing protein ycf46</fullName>
    </recommendedName>
</protein>
<reference evidence="6" key="1">
    <citation type="submission" date="2020-10" db="EMBL/GenBank/DDBJ databases">
        <title>Connecting structure to function with the recovery of over 1000 high-quality activated sludge metagenome-assembled genomes encoding full-length rRNA genes using long-read sequencing.</title>
        <authorList>
            <person name="Singleton C.M."/>
            <person name="Petriglieri F."/>
            <person name="Kristensen J.M."/>
            <person name="Kirkegaard R.H."/>
            <person name="Michaelsen T.Y."/>
            <person name="Andersen M.H."/>
            <person name="Karst S.M."/>
            <person name="Dueholm M.S."/>
            <person name="Nielsen P.H."/>
            <person name="Albertsen M."/>
        </authorList>
    </citation>
    <scope>NUCLEOTIDE SEQUENCE</scope>
    <source>
        <strain evidence="6">Bjer_18-Q3-R1-45_BAT3C.347</strain>
    </source>
</reference>
<gene>
    <name evidence="6" type="ORF">IPH26_12775</name>
</gene>
<dbReference type="InterPro" id="IPR003959">
    <property type="entry name" value="ATPase_AAA_core"/>
</dbReference>
<evidence type="ECO:0000256" key="2">
    <source>
        <dbReference type="ARBA" id="ARBA00022840"/>
    </source>
</evidence>
<dbReference type="SMART" id="SM00382">
    <property type="entry name" value="AAA"/>
    <property type="match status" value="1"/>
</dbReference>
<sequence length="518" mass="56876">MDDLNDLRLALRSRFPLVIVESHEEAKVRKLVEKAARADELGFFIWSVADGLTRENFRYDVHLADNRFGTVGDHRSALGEPKGRTHVIDDTHELQAALRYIVKHGDAGVYLLCDAHPFLDDPVNLRLIKEIAHGYGERARTLVMLSPALDLPPDLARHAARFKLRLPDAAGIRALIKSEFDLYAIQNHGRRVTGSADALALLQQHLLGLCEEDVKRLISLAIRDDGELTMGDIARVLKSKQEMLANGTLEIEIDTGRMDQIGGMATLKRWLAQRRAVFAGEAAAQGLDTPRGVLLLGVQGAGKSLAAKTIAGAWGVPLLRLDFASLYNKFHGETERNLRAVLQSADAMAPCVLWIDEIEKGLSGEGDSDGGVSRRVLGTLLTWMAERKSRVFMVATANDISRLPPELLRKGRFDEIFFVDLPSTDARAEIFGIHLARRQLDAAKFDLAALAAAADGFSGAEIEQAIVSSLYEALADKQPLAAQHVIDELGRTRPLSVVMAEQVEDLRAWAAERTVMAG</sequence>
<comment type="caution">
    <text evidence="6">The sequence shown here is derived from an EMBL/GenBank/DDBJ whole genome shotgun (WGS) entry which is preliminary data.</text>
</comment>
<dbReference type="Pfam" id="PF00004">
    <property type="entry name" value="AAA"/>
    <property type="match status" value="1"/>
</dbReference>
<dbReference type="GO" id="GO:0016887">
    <property type="term" value="F:ATP hydrolysis activity"/>
    <property type="evidence" value="ECO:0007669"/>
    <property type="project" value="InterPro"/>
</dbReference>
<evidence type="ECO:0000313" key="7">
    <source>
        <dbReference type="Proteomes" id="UP000807785"/>
    </source>
</evidence>
<dbReference type="PANTHER" id="PTHR42960:SF1">
    <property type="entry name" value="YCF46 PROTEIN"/>
    <property type="match status" value="1"/>
</dbReference>
<evidence type="ECO:0000256" key="1">
    <source>
        <dbReference type="ARBA" id="ARBA00022741"/>
    </source>
</evidence>
<keyword evidence="1" id="KW-0547">Nucleotide-binding</keyword>
<dbReference type="InterPro" id="IPR027417">
    <property type="entry name" value="P-loop_NTPase"/>
</dbReference>
<dbReference type="PANTHER" id="PTHR42960">
    <property type="entry name" value="YCF46 PROTEIN"/>
    <property type="match status" value="1"/>
</dbReference>
<comment type="similarity">
    <text evidence="3">Belongs to the AAA ATPase family. Highly divergent.</text>
</comment>
<evidence type="ECO:0000256" key="3">
    <source>
        <dbReference type="ARBA" id="ARBA00038088"/>
    </source>
</evidence>
<dbReference type="GO" id="GO:0005524">
    <property type="term" value="F:ATP binding"/>
    <property type="evidence" value="ECO:0007669"/>
    <property type="project" value="UniProtKB-KW"/>
</dbReference>
<dbReference type="InterPro" id="IPR052381">
    <property type="entry name" value="AAA_domain_protein"/>
</dbReference>
<dbReference type="Gene3D" id="1.10.8.60">
    <property type="match status" value="1"/>
</dbReference>
<proteinExistence type="inferred from homology"/>
<evidence type="ECO:0000259" key="5">
    <source>
        <dbReference type="SMART" id="SM00382"/>
    </source>
</evidence>
<dbReference type="InterPro" id="IPR003593">
    <property type="entry name" value="AAA+_ATPase"/>
</dbReference>
<dbReference type="EMBL" id="JADJEV010000003">
    <property type="protein sequence ID" value="MBK6973771.1"/>
    <property type="molecule type" value="Genomic_DNA"/>
</dbReference>